<reference evidence="5" key="1">
    <citation type="submission" date="2015-09" db="EMBL/GenBank/DDBJ databases">
        <authorList>
            <person name="Fill T.P."/>
            <person name="Baretta J.F."/>
            <person name="de Almeida L.G."/>
            <person name="Rocha M."/>
            <person name="de Souza D.H."/>
            <person name="Malavazi I."/>
            <person name="Cerdeira L.T."/>
            <person name="Hong H."/>
            <person name="Samborskyy M."/>
            <person name="de Vasconcelos A.T."/>
            <person name="Leadlay P."/>
            <person name="Rodrigues-Filho E."/>
        </authorList>
    </citation>
    <scope>NUCLEOTIDE SEQUENCE [LARGE SCALE GENOMIC DNA]</scope>
    <source>
        <strain evidence="5">LaBioMMi 136</strain>
    </source>
</reference>
<dbReference type="Pfam" id="PF01464">
    <property type="entry name" value="SLT"/>
    <property type="match status" value="1"/>
</dbReference>
<dbReference type="SUPFAM" id="SSF53955">
    <property type="entry name" value="Lysozyme-like"/>
    <property type="match status" value="1"/>
</dbReference>
<sequence length="254" mass="26543">MKGTMAILKPALLAAFAAMAATTHAQSANPGVGSNPKAQGATDDVTPSTGPNGSEDWLNTGITDDGWTPPFLALSDVLHITLDQFYSGIGSPCAQYDTYFQNAATKYTIDPVILAVIAMQESSCNANAGGPTPGLMQVSCENYPNGQCTDSIQDNVDAGTNYLKSQLDAAGGNAIRAFGAYNGWFTAGNGLNGGKGLTEGYPCSEEGRANGVPQNLDYLHQVLNGWLMGLDVYGDDNWIGTYKCDQNCGDGSKC</sequence>
<dbReference type="AlphaFoldDB" id="A0A1S9R8T1"/>
<accession>A0A1S9R8T1</accession>
<comment type="caution">
    <text evidence="4">The sequence shown here is derived from an EMBL/GenBank/DDBJ whole genome shotgun (WGS) entry which is preliminary data.</text>
</comment>
<evidence type="ECO:0000259" key="3">
    <source>
        <dbReference type="Pfam" id="PF01464"/>
    </source>
</evidence>
<dbReference type="InterPro" id="IPR008258">
    <property type="entry name" value="Transglycosylase_SLT_dom_1"/>
</dbReference>
<protein>
    <submittedName>
        <fullName evidence="4">Extracellular soluble lytic transglycosylase</fullName>
    </submittedName>
</protein>
<dbReference type="InterPro" id="IPR023346">
    <property type="entry name" value="Lysozyme-like_dom_sf"/>
</dbReference>
<evidence type="ECO:0000256" key="2">
    <source>
        <dbReference type="SAM" id="SignalP"/>
    </source>
</evidence>
<feature type="signal peptide" evidence="2">
    <location>
        <begin position="1"/>
        <end position="25"/>
    </location>
</feature>
<evidence type="ECO:0000313" key="4">
    <source>
        <dbReference type="EMBL" id="OOQ81902.1"/>
    </source>
</evidence>
<organism evidence="4 5">
    <name type="scientific">Penicillium brasilianum</name>
    <dbReference type="NCBI Taxonomy" id="104259"/>
    <lineage>
        <taxon>Eukaryota</taxon>
        <taxon>Fungi</taxon>
        <taxon>Dikarya</taxon>
        <taxon>Ascomycota</taxon>
        <taxon>Pezizomycotina</taxon>
        <taxon>Eurotiomycetes</taxon>
        <taxon>Eurotiomycetidae</taxon>
        <taxon>Eurotiales</taxon>
        <taxon>Aspergillaceae</taxon>
        <taxon>Penicillium</taxon>
    </lineage>
</organism>
<dbReference type="Proteomes" id="UP000190744">
    <property type="component" value="Unassembled WGS sequence"/>
</dbReference>
<dbReference type="EMBL" id="LJBN01000234">
    <property type="protein sequence ID" value="OOQ81902.1"/>
    <property type="molecule type" value="Genomic_DNA"/>
</dbReference>
<gene>
    <name evidence="4" type="ORF">PEBR_41111</name>
</gene>
<name>A0A1S9R8T1_PENBI</name>
<keyword evidence="2" id="KW-0732">Signal</keyword>
<feature type="region of interest" description="Disordered" evidence="1">
    <location>
        <begin position="27"/>
        <end position="61"/>
    </location>
</feature>
<dbReference type="Gene3D" id="1.10.530.10">
    <property type="match status" value="1"/>
</dbReference>
<feature type="chain" id="PRO_5012210669" evidence="2">
    <location>
        <begin position="26"/>
        <end position="254"/>
    </location>
</feature>
<evidence type="ECO:0000313" key="5">
    <source>
        <dbReference type="Proteomes" id="UP000190744"/>
    </source>
</evidence>
<evidence type="ECO:0000256" key="1">
    <source>
        <dbReference type="SAM" id="MobiDB-lite"/>
    </source>
</evidence>
<proteinExistence type="predicted"/>
<feature type="domain" description="Transglycosylase SLT" evidence="3">
    <location>
        <begin position="99"/>
        <end position="183"/>
    </location>
</feature>